<dbReference type="FunFam" id="3.40.50.300:FF:000054">
    <property type="entry name" value="ABC multidrug transporter atrF"/>
    <property type="match status" value="1"/>
</dbReference>
<dbReference type="InterPro" id="IPR027417">
    <property type="entry name" value="P-loop_NTPase"/>
</dbReference>
<dbReference type="InterPro" id="IPR043926">
    <property type="entry name" value="ABCG_dom"/>
</dbReference>
<comment type="subcellular location">
    <subcellularLocation>
        <location evidence="1">Membrane</location>
        <topology evidence="1">Multi-pass membrane protein</topology>
    </subcellularLocation>
</comment>
<feature type="transmembrane region" description="Helical" evidence="11">
    <location>
        <begin position="521"/>
        <end position="542"/>
    </location>
</feature>
<dbReference type="InterPro" id="IPR003439">
    <property type="entry name" value="ABC_transporter-like_ATP-bd"/>
</dbReference>
<feature type="transmembrane region" description="Helical" evidence="11">
    <location>
        <begin position="1158"/>
        <end position="1177"/>
    </location>
</feature>
<dbReference type="InterPro" id="IPR003593">
    <property type="entry name" value="AAA+_ATPase"/>
</dbReference>
<dbReference type="EMBL" id="ML769631">
    <property type="protein sequence ID" value="KAE9391251.1"/>
    <property type="molecule type" value="Genomic_DNA"/>
</dbReference>
<dbReference type="InterPro" id="IPR034001">
    <property type="entry name" value="ABCG_PDR_1"/>
</dbReference>
<dbReference type="GO" id="GO:0016020">
    <property type="term" value="C:membrane"/>
    <property type="evidence" value="ECO:0007669"/>
    <property type="project" value="UniProtKB-SubCell"/>
</dbReference>
<dbReference type="InterPro" id="IPR017871">
    <property type="entry name" value="ABC_transporter-like_CS"/>
</dbReference>
<keyword evidence="9 11" id="KW-0472">Membrane</keyword>
<evidence type="ECO:0000256" key="3">
    <source>
        <dbReference type="ARBA" id="ARBA00022448"/>
    </source>
</evidence>
<feature type="transmembrane region" description="Helical" evidence="11">
    <location>
        <begin position="1429"/>
        <end position="1450"/>
    </location>
</feature>
<dbReference type="PROSITE" id="PS00211">
    <property type="entry name" value="ABC_TRANSPORTER_1"/>
    <property type="match status" value="1"/>
</dbReference>
<keyword evidence="14" id="KW-1185">Reference proteome</keyword>
<keyword evidence="6" id="KW-0547">Nucleotide-binding</keyword>
<dbReference type="GO" id="GO:0016887">
    <property type="term" value="F:ATP hydrolysis activity"/>
    <property type="evidence" value="ECO:0007669"/>
    <property type="project" value="InterPro"/>
</dbReference>
<evidence type="ECO:0000259" key="12">
    <source>
        <dbReference type="PROSITE" id="PS50893"/>
    </source>
</evidence>
<dbReference type="FunFam" id="3.40.50.300:FF:000881">
    <property type="entry name" value="ABC multidrug transporter A-1"/>
    <property type="match status" value="1"/>
</dbReference>
<comment type="similarity">
    <text evidence="2">Belongs to the ABC transporter superfamily. ABCG family. PDR (TC 3.A.1.205) subfamily.</text>
</comment>
<feature type="transmembrane region" description="Helical" evidence="11">
    <location>
        <begin position="598"/>
        <end position="619"/>
    </location>
</feature>
<dbReference type="Pfam" id="PF06422">
    <property type="entry name" value="PDR_CDR"/>
    <property type="match status" value="1"/>
</dbReference>
<dbReference type="InterPro" id="IPR005285">
    <property type="entry name" value="Drug-R_PDR/CDR"/>
</dbReference>
<evidence type="ECO:0000256" key="8">
    <source>
        <dbReference type="ARBA" id="ARBA00022989"/>
    </source>
</evidence>
<feature type="region of interest" description="Disordered" evidence="10">
    <location>
        <begin position="780"/>
        <end position="803"/>
    </location>
</feature>
<feature type="domain" description="ABC transporter" evidence="12">
    <location>
        <begin position="816"/>
        <end position="1058"/>
    </location>
</feature>
<evidence type="ECO:0000313" key="13">
    <source>
        <dbReference type="EMBL" id="KAE9391251.1"/>
    </source>
</evidence>
<gene>
    <name evidence="13" type="ORF">BT96DRAFT_832303</name>
</gene>
<dbReference type="SUPFAM" id="SSF52540">
    <property type="entry name" value="P-loop containing nucleoside triphosphate hydrolases"/>
    <property type="match status" value="2"/>
</dbReference>
<keyword evidence="4 11" id="KW-0812">Transmembrane</keyword>
<sequence length="1459" mass="163420">MADEKWSDINSEPSTSSHAYAATLEGSQIEHVTELARTVTKMSVRSGHHDEQNPFSGATDDALNPLSGKFNYAKWIRSVLAITSRDPERYPTRTAGVSFSNLSVHGYGSSTDHQKTVGNVLLDIPTMIPGLFGRKGKRVDILRDFDGLVRHGEMLVVLGPPGSGCTTLLKTISGVTHGFYVDDGTKINYQGIPWEVMHKDFRGEVVYNAETDVHFPHLTVGQTLSFVAKARTPRARLPGVTREQWAEHMKDVVMTVFGLSHTVNTKVGNDFVRGVSGGERKRVSIAEVTLSGSPLQCWDNSTRGLDSATALEFVKTVNLSAKYTDSTAIIAIYQASQSIYDLFDKVTVLYEGRQIYFGRTGDAKKFFVDMGFQCPDRQTTADFLTSLTNPAERQARPGFESRVPQTPDEFARMWRESPDRKRLLEEIDQFNKEFPVGGPQLDKFRQSRMSTQAKGLGPKSPYTISVPMQIKLCLSRGLQRLQGDMSLFFTQTIGNFCFSLILSSIFFNLPADTSSFYSRGALLFYAILMNAFSSVLEIFTLYEQRPIVEKHSRMALYHPFTESIAAMICGLPAKIVVAISFNLVLYFMTNLRRTPENFFIFLLFSFVCTLTMSMIFRTIGAASRTIAQAMAPASIIMMALIIYTGFTIPIIDMHPWFRWINYINPIAYAFETLMLNEFNGRQFPCIAFIPSGPGYTNITGTERICATTGAAAGSSVVEGTAYVASSFNYHESHLWRNLGIIIAFMVFFFTTTLVATEYITAKKSKGEVLVFRRGHVPVEAKSADDEESAQPVRKNSDDEKSRTQNVAGLLKQTSIFHWEDVCYDIKIKGGTRRLLDNVDGWVEPGTLTALMGASGAGKTTLLDVLASRVTMGVVTGNMFVDGQQRDESFQRKTGYVQQQDLHLETSTVREALIFSARLRQPLDVPDAEKIAYCAEIIRLLGMEKYADAVVGVPGEGLNVEQRKRLTIGVELVAKPKLLLFLDEPTSGLDSQTAWSICTLLRHLANNGQAILCTIHQPSALLFQEFDRLLFLASGGRTVYFGDVGENSRILTSYFESQGAKPCPPDANPAEWMLEVIGAAPGAVAERNYADAWRKSDEYIAMKKELARKRELSQSRPQPTIEEKRQSKDYSQFAAPFRQQFTHCLYRVFQQFYRTPSYIYAKTYLSITTALFIGFTFYKADNTLQGLQNQMFSIFMLMTIFGNLVNQIMPNFVTQRSLYEVRERPSKAYSWMAFMLSNICAELPWNTLMAVFIFFGWYYPIGLYRNAEPSGAVTERGALLFLFVWSFLMFTSTFSHMIIAFTETAENGGNLATLLFSLCILFCGVLASPSVLPRFWIFMYRVSPFTYLVSGMLSVGLANAPAFCAFNEVSLFNPPSGQTCGEYLSAYMSFAGGSLSNPNATSQCEFCSITDTNAFLAEVNSFYSERWRNFGLMWVYIVFNVFGAILFYWLARVPKNAKKN</sequence>
<dbReference type="GO" id="GO:1990961">
    <property type="term" value="P:xenobiotic detoxification by transmembrane export across the plasma membrane"/>
    <property type="evidence" value="ECO:0007669"/>
    <property type="project" value="InterPro"/>
</dbReference>
<dbReference type="GO" id="GO:0005524">
    <property type="term" value="F:ATP binding"/>
    <property type="evidence" value="ECO:0007669"/>
    <property type="project" value="UniProtKB-KW"/>
</dbReference>
<evidence type="ECO:0000313" key="14">
    <source>
        <dbReference type="Proteomes" id="UP000799118"/>
    </source>
</evidence>
<dbReference type="Gene3D" id="3.40.50.300">
    <property type="entry name" value="P-loop containing nucleotide triphosphate hydrolases"/>
    <property type="match status" value="2"/>
</dbReference>
<evidence type="ECO:0000256" key="2">
    <source>
        <dbReference type="ARBA" id="ARBA00006012"/>
    </source>
</evidence>
<dbReference type="GO" id="GO:0140359">
    <property type="term" value="F:ABC-type transporter activity"/>
    <property type="evidence" value="ECO:0007669"/>
    <property type="project" value="InterPro"/>
</dbReference>
<reference evidence="13" key="1">
    <citation type="journal article" date="2019" name="Environ. Microbiol.">
        <title>Fungal ecological strategies reflected in gene transcription - a case study of two litter decomposers.</title>
        <authorList>
            <person name="Barbi F."/>
            <person name="Kohler A."/>
            <person name="Barry K."/>
            <person name="Baskaran P."/>
            <person name="Daum C."/>
            <person name="Fauchery L."/>
            <person name="Ihrmark K."/>
            <person name="Kuo A."/>
            <person name="LaButti K."/>
            <person name="Lipzen A."/>
            <person name="Morin E."/>
            <person name="Grigoriev I.V."/>
            <person name="Henrissat B."/>
            <person name="Lindahl B."/>
            <person name="Martin F."/>
        </authorList>
    </citation>
    <scope>NUCLEOTIDE SEQUENCE</scope>
    <source>
        <strain evidence="13">JB14</strain>
    </source>
</reference>
<keyword evidence="3" id="KW-0813">Transport</keyword>
<feature type="transmembrane region" description="Helical" evidence="11">
    <location>
        <begin position="631"/>
        <end position="651"/>
    </location>
</feature>
<dbReference type="InterPro" id="IPR010929">
    <property type="entry name" value="PDR_CDR_ABC"/>
</dbReference>
<dbReference type="InterPro" id="IPR013525">
    <property type="entry name" value="ABC2_TM"/>
</dbReference>
<dbReference type="Pfam" id="PF00005">
    <property type="entry name" value="ABC_tran"/>
    <property type="match status" value="2"/>
</dbReference>
<dbReference type="InterPro" id="IPR029481">
    <property type="entry name" value="ABC_trans_N"/>
</dbReference>
<evidence type="ECO:0000256" key="9">
    <source>
        <dbReference type="ARBA" id="ARBA00023136"/>
    </source>
</evidence>
<keyword evidence="7" id="KW-0067">ATP-binding</keyword>
<dbReference type="InterPro" id="IPR034003">
    <property type="entry name" value="ABCG_PDR_2"/>
</dbReference>
<dbReference type="CDD" id="cd03232">
    <property type="entry name" value="ABCG_PDR_domain2"/>
    <property type="match status" value="1"/>
</dbReference>
<dbReference type="Pfam" id="PF19055">
    <property type="entry name" value="ABC2_membrane_7"/>
    <property type="match status" value="1"/>
</dbReference>
<organism evidence="13 14">
    <name type="scientific">Gymnopus androsaceus JB14</name>
    <dbReference type="NCBI Taxonomy" id="1447944"/>
    <lineage>
        <taxon>Eukaryota</taxon>
        <taxon>Fungi</taxon>
        <taxon>Dikarya</taxon>
        <taxon>Basidiomycota</taxon>
        <taxon>Agaricomycotina</taxon>
        <taxon>Agaricomycetes</taxon>
        <taxon>Agaricomycetidae</taxon>
        <taxon>Agaricales</taxon>
        <taxon>Marasmiineae</taxon>
        <taxon>Omphalotaceae</taxon>
        <taxon>Gymnopus</taxon>
    </lineage>
</organism>
<evidence type="ECO:0000256" key="7">
    <source>
        <dbReference type="ARBA" id="ARBA00022840"/>
    </source>
</evidence>
<proteinExistence type="inferred from homology"/>
<dbReference type="PANTHER" id="PTHR19241">
    <property type="entry name" value="ATP-BINDING CASSETTE TRANSPORTER"/>
    <property type="match status" value="1"/>
</dbReference>
<feature type="transmembrane region" description="Helical" evidence="11">
    <location>
        <begin position="1189"/>
        <end position="1208"/>
    </location>
</feature>
<accession>A0A6A4GZN0</accession>
<dbReference type="Proteomes" id="UP000799118">
    <property type="component" value="Unassembled WGS sequence"/>
</dbReference>
<dbReference type="CDD" id="cd03233">
    <property type="entry name" value="ABCG_PDR_domain1"/>
    <property type="match status" value="1"/>
</dbReference>
<dbReference type="NCBIfam" id="TIGR00956">
    <property type="entry name" value="3a01205"/>
    <property type="match status" value="1"/>
</dbReference>
<keyword evidence="5" id="KW-0677">Repeat</keyword>
<dbReference type="Pfam" id="PF01061">
    <property type="entry name" value="ABC2_membrane"/>
    <property type="match status" value="2"/>
</dbReference>
<dbReference type="SMART" id="SM00382">
    <property type="entry name" value="AAA"/>
    <property type="match status" value="2"/>
</dbReference>
<evidence type="ECO:0000256" key="11">
    <source>
        <dbReference type="SAM" id="Phobius"/>
    </source>
</evidence>
<feature type="transmembrane region" description="Helical" evidence="11">
    <location>
        <begin position="563"/>
        <end position="586"/>
    </location>
</feature>
<keyword evidence="8 11" id="KW-1133">Transmembrane helix</keyword>
<evidence type="ECO:0000256" key="10">
    <source>
        <dbReference type="SAM" id="MobiDB-lite"/>
    </source>
</evidence>
<feature type="transmembrane region" description="Helical" evidence="11">
    <location>
        <begin position="486"/>
        <end position="509"/>
    </location>
</feature>
<dbReference type="OrthoDB" id="245989at2759"/>
<feature type="transmembrane region" description="Helical" evidence="11">
    <location>
        <begin position="1228"/>
        <end position="1257"/>
    </location>
</feature>
<evidence type="ECO:0000256" key="1">
    <source>
        <dbReference type="ARBA" id="ARBA00004141"/>
    </source>
</evidence>
<feature type="transmembrane region" description="Helical" evidence="11">
    <location>
        <begin position="1310"/>
        <end position="1331"/>
    </location>
</feature>
<dbReference type="PROSITE" id="PS50893">
    <property type="entry name" value="ABC_TRANSPORTER_2"/>
    <property type="match status" value="2"/>
</dbReference>
<feature type="transmembrane region" description="Helical" evidence="11">
    <location>
        <begin position="1343"/>
        <end position="1365"/>
    </location>
</feature>
<feature type="transmembrane region" description="Helical" evidence="11">
    <location>
        <begin position="1277"/>
        <end position="1298"/>
    </location>
</feature>
<protein>
    <recommendedName>
        <fullName evidence="12">ABC transporter domain-containing protein</fullName>
    </recommendedName>
</protein>
<name>A0A6A4GZN0_9AGAR</name>
<feature type="transmembrane region" description="Helical" evidence="11">
    <location>
        <begin position="734"/>
        <end position="755"/>
    </location>
</feature>
<dbReference type="Pfam" id="PF14510">
    <property type="entry name" value="ABC_trans_N"/>
    <property type="match status" value="1"/>
</dbReference>
<evidence type="ECO:0000256" key="4">
    <source>
        <dbReference type="ARBA" id="ARBA00022692"/>
    </source>
</evidence>
<evidence type="ECO:0000256" key="6">
    <source>
        <dbReference type="ARBA" id="ARBA00022741"/>
    </source>
</evidence>
<evidence type="ECO:0000256" key="5">
    <source>
        <dbReference type="ARBA" id="ARBA00022737"/>
    </source>
</evidence>
<feature type="domain" description="ABC transporter" evidence="12">
    <location>
        <begin position="126"/>
        <end position="376"/>
    </location>
</feature>